<keyword evidence="2" id="KW-1133">Transmembrane helix</keyword>
<dbReference type="EMBL" id="MN740385">
    <property type="protein sequence ID" value="QHU03706.1"/>
    <property type="molecule type" value="Genomic_DNA"/>
</dbReference>
<dbReference type="AlphaFoldDB" id="A0A6C0JFZ3"/>
<keyword evidence="2" id="KW-0472">Membrane</keyword>
<feature type="transmembrane region" description="Helical" evidence="2">
    <location>
        <begin position="152"/>
        <end position="169"/>
    </location>
</feature>
<proteinExistence type="predicted"/>
<sequence length="176" mass="18819">MSTDINTLNLADNGDGMVSLNDNPTTNFVNNNPQMPPPNREAFSHSEKNLGQSKEMTMDSTPINDLMMEPPMIGEEPKMQSMQMAAPNPQGAYAAPQQQAAPESKNPLNLTDDQMIALVAGAAAALAVSKPVQDKLVTSIPKFLNEQGSRSMVGLASTGLVAAIVFYVVKDYVVKP</sequence>
<organism evidence="3">
    <name type="scientific">viral metagenome</name>
    <dbReference type="NCBI Taxonomy" id="1070528"/>
    <lineage>
        <taxon>unclassified sequences</taxon>
        <taxon>metagenomes</taxon>
        <taxon>organismal metagenomes</taxon>
    </lineage>
</organism>
<evidence type="ECO:0000256" key="1">
    <source>
        <dbReference type="SAM" id="MobiDB-lite"/>
    </source>
</evidence>
<evidence type="ECO:0000256" key="2">
    <source>
        <dbReference type="SAM" id="Phobius"/>
    </source>
</evidence>
<feature type="region of interest" description="Disordered" evidence="1">
    <location>
        <begin position="29"/>
        <end position="57"/>
    </location>
</feature>
<reference evidence="3" key="1">
    <citation type="journal article" date="2020" name="Nature">
        <title>Giant virus diversity and host interactions through global metagenomics.</title>
        <authorList>
            <person name="Schulz F."/>
            <person name="Roux S."/>
            <person name="Paez-Espino D."/>
            <person name="Jungbluth S."/>
            <person name="Walsh D.A."/>
            <person name="Denef V.J."/>
            <person name="McMahon K.D."/>
            <person name="Konstantinidis K.T."/>
            <person name="Eloe-Fadrosh E.A."/>
            <person name="Kyrpides N.C."/>
            <person name="Woyke T."/>
        </authorList>
    </citation>
    <scope>NUCLEOTIDE SEQUENCE</scope>
    <source>
        <strain evidence="3">GVMAG-M-3300027206-1</strain>
    </source>
</reference>
<evidence type="ECO:0000313" key="3">
    <source>
        <dbReference type="EMBL" id="QHU03706.1"/>
    </source>
</evidence>
<keyword evidence="2" id="KW-0812">Transmembrane</keyword>
<feature type="compositionally biased region" description="Low complexity" evidence="1">
    <location>
        <begin position="85"/>
        <end position="102"/>
    </location>
</feature>
<accession>A0A6C0JFZ3</accession>
<feature type="region of interest" description="Disordered" evidence="1">
    <location>
        <begin position="79"/>
        <end position="105"/>
    </location>
</feature>
<dbReference type="Pfam" id="PF19105">
    <property type="entry name" value="DUF5792"/>
    <property type="match status" value="1"/>
</dbReference>
<name>A0A6C0JFZ3_9ZZZZ</name>
<protein>
    <submittedName>
        <fullName evidence="3">Uncharacterized protein</fullName>
    </submittedName>
</protein>
<dbReference type="InterPro" id="IPR043810">
    <property type="entry name" value="DUF5792"/>
</dbReference>